<keyword evidence="2" id="KW-1185">Reference proteome</keyword>
<evidence type="ECO:0000313" key="2">
    <source>
        <dbReference type="Proteomes" id="UP000637239"/>
    </source>
</evidence>
<dbReference type="EMBL" id="AP024421">
    <property type="protein sequence ID" value="BCR90451.1"/>
    <property type="molecule type" value="Genomic_DNA"/>
</dbReference>
<protein>
    <submittedName>
        <fullName evidence="1">Uncharacterized protein</fullName>
    </submittedName>
</protein>
<accession>A0A7R7VTG2</accession>
<evidence type="ECO:0000313" key="1">
    <source>
        <dbReference type="EMBL" id="BCR90451.1"/>
    </source>
</evidence>
<proteinExistence type="predicted"/>
<dbReference type="Proteomes" id="UP000637239">
    <property type="component" value="Chromosome 6"/>
</dbReference>
<dbReference type="AlphaFoldDB" id="A0A7R7VTG2"/>
<dbReference type="GeneID" id="66984809"/>
<organism evidence="1 2">
    <name type="scientific">Aspergillus chevalieri</name>
    <name type="common">Eurotium chevalieri</name>
    <dbReference type="NCBI Taxonomy" id="182096"/>
    <lineage>
        <taxon>Eukaryota</taxon>
        <taxon>Fungi</taxon>
        <taxon>Dikarya</taxon>
        <taxon>Ascomycota</taxon>
        <taxon>Pezizomycotina</taxon>
        <taxon>Eurotiomycetes</taxon>
        <taxon>Eurotiomycetidae</taxon>
        <taxon>Eurotiales</taxon>
        <taxon>Aspergillaceae</taxon>
        <taxon>Aspergillus</taxon>
        <taxon>Aspergillus subgen. Aspergillus</taxon>
    </lineage>
</organism>
<reference evidence="1" key="1">
    <citation type="submission" date="2021-01" db="EMBL/GenBank/DDBJ databases">
        <authorList>
            <consortium name="Aspergillus chevalieri M1 genome sequencing consortium"/>
            <person name="Kazuki M."/>
            <person name="Futagami T."/>
        </authorList>
    </citation>
    <scope>NUCLEOTIDE SEQUENCE</scope>
    <source>
        <strain evidence="1">M1</strain>
    </source>
</reference>
<gene>
    <name evidence="1" type="ORF">ACHE_60337S</name>
</gene>
<reference evidence="1" key="2">
    <citation type="submission" date="2021-02" db="EMBL/GenBank/DDBJ databases">
        <title>Aspergillus chevalieri M1 genome sequence.</title>
        <authorList>
            <person name="Kadooka C."/>
            <person name="Mori K."/>
            <person name="Futagami T."/>
        </authorList>
    </citation>
    <scope>NUCLEOTIDE SEQUENCE</scope>
    <source>
        <strain evidence="1">M1</strain>
    </source>
</reference>
<name>A0A7R7VTG2_ASPCH</name>
<dbReference type="KEGG" id="ache:ACHE_60337S"/>
<dbReference type="RefSeq" id="XP_043138973.1">
    <property type="nucleotide sequence ID" value="XM_043281500.1"/>
</dbReference>
<sequence>MKAEISSQTDISSKDFFETQSANSRSQMTSLKTRENKLNSKVCLLEPLQEQVYNTRAPVFQARGARSVFTEGGRVSTDVGLVTLEEEINSFSSALEWKQRFQEIYGIEYDGIASEKIPGRVVETLNFRADFQLLPRYRDTSSVTTTLCDTMVMMRWSADGRALIT</sequence>